<evidence type="ECO:0000259" key="3">
    <source>
        <dbReference type="Pfam" id="PF07176"/>
    </source>
</evidence>
<feature type="domain" description="DUF1400" evidence="3">
    <location>
        <begin position="271"/>
        <end position="393"/>
    </location>
</feature>
<protein>
    <submittedName>
        <fullName evidence="4">Alpha/beta hydrolase</fullName>
    </submittedName>
</protein>
<dbReference type="Pfam" id="PF03417">
    <property type="entry name" value="AAT"/>
    <property type="match status" value="1"/>
</dbReference>
<feature type="domain" description="DUF1400" evidence="3">
    <location>
        <begin position="41"/>
        <end position="160"/>
    </location>
</feature>
<evidence type="ECO:0000256" key="1">
    <source>
        <dbReference type="SAM" id="MobiDB-lite"/>
    </source>
</evidence>
<dbReference type="InterPro" id="IPR047803">
    <property type="entry name" value="DCD1A/B-like"/>
</dbReference>
<dbReference type="EMBL" id="CP053586">
    <property type="protein sequence ID" value="WNZ25377.1"/>
    <property type="molecule type" value="Genomic_DNA"/>
</dbReference>
<accession>A0AA96WWQ7</accession>
<keyword evidence="4" id="KW-0378">Hydrolase</keyword>
<dbReference type="RefSeq" id="WP_316431519.1">
    <property type="nucleotide sequence ID" value="NZ_CP053586.1"/>
</dbReference>
<proteinExistence type="predicted"/>
<evidence type="ECO:0000259" key="2">
    <source>
        <dbReference type="Pfam" id="PF03417"/>
    </source>
</evidence>
<dbReference type="InterPro" id="IPR010802">
    <property type="entry name" value="DUF1400"/>
</dbReference>
<gene>
    <name evidence="4" type="ORF">HJG54_22670</name>
</gene>
<dbReference type="PANTHER" id="PTHR35190:SF2">
    <property type="entry name" value="PROTEIN DCD1B"/>
    <property type="match status" value="1"/>
</dbReference>
<dbReference type="GO" id="GO:0016787">
    <property type="term" value="F:hydrolase activity"/>
    <property type="evidence" value="ECO:0007669"/>
    <property type="project" value="UniProtKB-KW"/>
</dbReference>
<dbReference type="AlphaFoldDB" id="A0AA96WWQ7"/>
<dbReference type="PANTHER" id="PTHR35190">
    <property type="entry name" value="PROTEIN DCD1B"/>
    <property type="match status" value="1"/>
</dbReference>
<sequence>MIFLSLLTIFFRLTTRLRRSGIYLLIGLGLSLLFLIAPVHASTTVLLQSRDLKLPVSLTELQAFVADQDTSPALQQFWQDSEQKPADVKRWLTTEITAPEQFQAISSDFTLLQINKIVGDSLGREDLEPLRLAFAKTFKTDRSFSILEILQNYPRGEVRLEVSRLGQVYTDVNLLVTRIEPILKTAEALLPELVCDCNIAVNTTANTESNTESNTAAAPPNPAQAANAATRDAIRNRLPGNEATPSGTTPSLLAPLTNRLRPSTTPDLANKRLVIQFGPLGRSMSLQELTRFAQTGALPRGWQFFFNVAGVNPEAVRTALKQEVTVSPSFLDKTLNNLLGEFLLYQVGKYLHTPSKTANIQALRAASLFAANDNRLSLLEILQQYPTREVHLDGVRLARLGRNASRFQASGGVRGAVLSLEDWLVELQASAAENLCTCDPDSAAEVVLPPAPTISPDQIAQFLPPNWQPVAPHRQDYGVIKVVWLQGSPYEMGYQHGQYLHDEIASLGSDIIGALRFAGRGLALGRLSALRSYPEKVEECRGLADATQDIGMTMDACLVLAYGDVYQEIFASTLPDILFWDGCSQWVATGEATMDGRLYHGSTLDNDQKPINYIIYNPVVFIRQPNDGLPHVFITYPGVVWPNWGLNVAGITLGLDTVHPGPGELSMHGRSNVQILGQVLKTATSFAEARQIMETQPRVHADLVMITDGKSREAGVFEFTGRNLGVRELQENDVLYVTNHIVLEEMFDRQRFPISESSLTRFRRFSQLMEPDGISSLYGNLDPAGMVRIGRDRVNPDTLEVTPLEVFDDDASPGGNGSLRQGLYDPDKLLLWVAGGSPPVPENPFVCFSLGEMLNFPNSARCESPAL</sequence>
<reference evidence="4" key="1">
    <citation type="submission" date="2020-05" db="EMBL/GenBank/DDBJ databases">
        <authorList>
            <person name="Zhu T."/>
            <person name="Keshari N."/>
            <person name="Lu X."/>
        </authorList>
    </citation>
    <scope>NUCLEOTIDE SEQUENCE</scope>
    <source>
        <strain evidence="4">NK1-12</strain>
    </source>
</reference>
<dbReference type="Gene3D" id="3.60.60.10">
    <property type="entry name" value="Penicillin V Acylase, Chain A"/>
    <property type="match status" value="1"/>
</dbReference>
<feature type="domain" description="Peptidase C45 hydrolase" evidence="2">
    <location>
        <begin position="616"/>
        <end position="771"/>
    </location>
</feature>
<evidence type="ECO:0000313" key="4">
    <source>
        <dbReference type="EMBL" id="WNZ25377.1"/>
    </source>
</evidence>
<dbReference type="Pfam" id="PF07176">
    <property type="entry name" value="DUF1400"/>
    <property type="match status" value="2"/>
</dbReference>
<organism evidence="4">
    <name type="scientific">Leptolyngbya sp. NK1-12</name>
    <dbReference type="NCBI Taxonomy" id="2547451"/>
    <lineage>
        <taxon>Bacteria</taxon>
        <taxon>Bacillati</taxon>
        <taxon>Cyanobacteriota</taxon>
        <taxon>Cyanophyceae</taxon>
        <taxon>Leptolyngbyales</taxon>
        <taxon>Leptolyngbyaceae</taxon>
        <taxon>Leptolyngbya group</taxon>
        <taxon>Leptolyngbya</taxon>
    </lineage>
</organism>
<name>A0AA96WWQ7_9CYAN</name>
<dbReference type="InterPro" id="IPR005079">
    <property type="entry name" value="Peptidase_C45_hydrolase"/>
</dbReference>
<dbReference type="InterPro" id="IPR047794">
    <property type="entry name" value="C45_proenzyme-like"/>
</dbReference>
<dbReference type="NCBIfam" id="NF040521">
    <property type="entry name" value="C45_proenzyme"/>
    <property type="match status" value="1"/>
</dbReference>
<feature type="region of interest" description="Disordered" evidence="1">
    <location>
        <begin position="207"/>
        <end position="228"/>
    </location>
</feature>